<gene>
    <name evidence="2" type="ORF">KAJ83_03550</name>
</gene>
<dbReference type="InterPro" id="IPR018762">
    <property type="entry name" value="ChpT_C"/>
</dbReference>
<accession>A0A8J7V2S4</accession>
<dbReference type="Gene3D" id="1.10.287.130">
    <property type="match status" value="1"/>
</dbReference>
<dbReference type="Proteomes" id="UP000672602">
    <property type="component" value="Unassembled WGS sequence"/>
</dbReference>
<dbReference type="RefSeq" id="WP_210680619.1">
    <property type="nucleotide sequence ID" value="NZ_JAGMWN010000001.1"/>
</dbReference>
<protein>
    <recommendedName>
        <fullName evidence="1">Histidine phosphotransferase ChpT C-terminal domain-containing protein</fullName>
    </recommendedName>
</protein>
<evidence type="ECO:0000313" key="3">
    <source>
        <dbReference type="Proteomes" id="UP000672602"/>
    </source>
</evidence>
<evidence type="ECO:0000313" key="2">
    <source>
        <dbReference type="EMBL" id="MBP5856069.1"/>
    </source>
</evidence>
<feature type="domain" description="Histidine phosphotransferase ChpT C-terminal" evidence="1">
    <location>
        <begin position="81"/>
        <end position="195"/>
    </location>
</feature>
<proteinExistence type="predicted"/>
<comment type="caution">
    <text evidence="2">The sequence shown here is derived from an EMBL/GenBank/DDBJ whole genome shotgun (WGS) entry which is preliminary data.</text>
</comment>
<dbReference type="Pfam" id="PF10090">
    <property type="entry name" value="HPTransfase"/>
    <property type="match status" value="1"/>
</dbReference>
<name>A0A8J7V2S4_9PROT</name>
<dbReference type="Gene3D" id="3.30.565.10">
    <property type="entry name" value="Histidine kinase-like ATPase, C-terminal domain"/>
    <property type="match status" value="1"/>
</dbReference>
<reference evidence="2" key="1">
    <citation type="submission" date="2021-04" db="EMBL/GenBank/DDBJ databases">
        <authorList>
            <person name="Zhang D.-C."/>
        </authorList>
    </citation>
    <scope>NUCLEOTIDE SEQUENCE</scope>
    <source>
        <strain evidence="2">CGMCC 1.15697</strain>
    </source>
</reference>
<evidence type="ECO:0000259" key="1">
    <source>
        <dbReference type="Pfam" id="PF10090"/>
    </source>
</evidence>
<dbReference type="EMBL" id="JAGMWN010000001">
    <property type="protein sequence ID" value="MBP5856069.1"/>
    <property type="molecule type" value="Genomic_DNA"/>
</dbReference>
<dbReference type="InterPro" id="IPR036890">
    <property type="entry name" value="HATPase_C_sf"/>
</dbReference>
<sequence length="220" mass="23225">MSQSFDQALRLSELVTARFAHELVGASGAISNGLELIEEMGGEAGQDVTNLVSESAANLKARLQFYRMAYGRAGREAAGLPELRALTVGFLEHVDGVTLDWPMAPVVPVLMGGEGKLILNLIALAAETLPRGGVVTVSLDDACFLVTAEGTDMALRQEVAAAMTVEMDVEALTPRTVHAYLTAVLCAESGRSAVLQRQSADRLALMAVAAEREASGGRLR</sequence>
<keyword evidence="3" id="KW-1185">Reference proteome</keyword>
<dbReference type="AlphaFoldDB" id="A0A8J7V2S4"/>
<organism evidence="2 3">
    <name type="scientific">Marivibrio halodurans</name>
    <dbReference type="NCBI Taxonomy" id="2039722"/>
    <lineage>
        <taxon>Bacteria</taxon>
        <taxon>Pseudomonadati</taxon>
        <taxon>Pseudomonadota</taxon>
        <taxon>Alphaproteobacteria</taxon>
        <taxon>Rhodospirillales</taxon>
        <taxon>Rhodospirillaceae</taxon>
        <taxon>Marivibrio</taxon>
    </lineage>
</organism>